<evidence type="ECO:0000313" key="2">
    <source>
        <dbReference type="EMBL" id="CAF1171367.1"/>
    </source>
</evidence>
<dbReference type="AlphaFoldDB" id="A0A814U4B8"/>
<dbReference type="Proteomes" id="UP000681722">
    <property type="component" value="Unassembled WGS sequence"/>
</dbReference>
<evidence type="ECO:0000313" key="3">
    <source>
        <dbReference type="EMBL" id="CAF3935179.1"/>
    </source>
</evidence>
<accession>A0A814U4B8</accession>
<gene>
    <name evidence="2" type="ORF">GPM918_LOCUS22204</name>
    <name evidence="3" type="ORF">SRO942_LOCUS22199</name>
</gene>
<feature type="region of interest" description="Disordered" evidence="1">
    <location>
        <begin position="300"/>
        <end position="336"/>
    </location>
</feature>
<proteinExistence type="predicted"/>
<dbReference type="EMBL" id="CAJNOQ010007527">
    <property type="protein sequence ID" value="CAF1171367.1"/>
    <property type="molecule type" value="Genomic_DNA"/>
</dbReference>
<reference evidence="2" key="1">
    <citation type="submission" date="2021-02" db="EMBL/GenBank/DDBJ databases">
        <authorList>
            <person name="Nowell W R."/>
        </authorList>
    </citation>
    <scope>NUCLEOTIDE SEQUENCE</scope>
</reference>
<feature type="region of interest" description="Disordered" evidence="1">
    <location>
        <begin position="216"/>
        <end position="236"/>
    </location>
</feature>
<comment type="caution">
    <text evidence="2">The sequence shown here is derived from an EMBL/GenBank/DDBJ whole genome shotgun (WGS) entry which is preliminary data.</text>
</comment>
<evidence type="ECO:0000256" key="1">
    <source>
        <dbReference type="SAM" id="MobiDB-lite"/>
    </source>
</evidence>
<protein>
    <submittedName>
        <fullName evidence="2">Uncharacterized protein</fullName>
    </submittedName>
</protein>
<dbReference type="EMBL" id="CAJOBC010007524">
    <property type="protein sequence ID" value="CAF3935179.1"/>
    <property type="molecule type" value="Genomic_DNA"/>
</dbReference>
<dbReference type="Proteomes" id="UP000663829">
    <property type="component" value="Unassembled WGS sequence"/>
</dbReference>
<keyword evidence="4" id="KW-1185">Reference proteome</keyword>
<sequence length="336" mass="37748">MSQRNYRLINDIERELVIGFSSNPLIGRNPKALTQQLKDGGYGELSEYYDKIKSKTAANRINEILTSTAQRVAATRINNEQNFSPSPSDTLDYVSYDDGYMFYGNAPTPVQSPRSSQKKVAVDLATQLTTTSQATIMSAYQSQLEYHRQRHLARTVPVNRQAGESLYTGEDNANLYSRSFSLVPRQNSNIAISTNDPPSPQTEQEVELVHQQVNDDRRDDGTQEQQSSTPEAEDEIVCIEKISTPTDRKPRWLIQPRLYSDKQLDDLLSGMAIAKATNQVLNGELLVPFKYLILEEDVKPRLPSPSPEAPDIESTSALHVIDHPQPQPRVEQSNTL</sequence>
<organism evidence="2 4">
    <name type="scientific">Didymodactylos carnosus</name>
    <dbReference type="NCBI Taxonomy" id="1234261"/>
    <lineage>
        <taxon>Eukaryota</taxon>
        <taxon>Metazoa</taxon>
        <taxon>Spiralia</taxon>
        <taxon>Gnathifera</taxon>
        <taxon>Rotifera</taxon>
        <taxon>Eurotatoria</taxon>
        <taxon>Bdelloidea</taxon>
        <taxon>Philodinida</taxon>
        <taxon>Philodinidae</taxon>
        <taxon>Didymodactylos</taxon>
    </lineage>
</organism>
<evidence type="ECO:0000313" key="4">
    <source>
        <dbReference type="Proteomes" id="UP000663829"/>
    </source>
</evidence>
<name>A0A814U4B8_9BILA</name>